<protein>
    <submittedName>
        <fullName evidence="1">Uncharacterized protein</fullName>
    </submittedName>
</protein>
<name>A0A382NR80_9ZZZZ</name>
<dbReference type="AlphaFoldDB" id="A0A382NR80"/>
<proteinExistence type="predicted"/>
<organism evidence="1">
    <name type="scientific">marine metagenome</name>
    <dbReference type="NCBI Taxonomy" id="408172"/>
    <lineage>
        <taxon>unclassified sequences</taxon>
        <taxon>metagenomes</taxon>
        <taxon>ecological metagenomes</taxon>
    </lineage>
</organism>
<feature type="non-terminal residue" evidence="1">
    <location>
        <position position="86"/>
    </location>
</feature>
<sequence length="86" mass="9391">MKRIRSKLVLALLVVALIPVLPSYYMANGLVNHILALGFNETVEQAIDGAVWMSAELHQQREAETVDIAKRLAHSDPVARALAGNT</sequence>
<gene>
    <name evidence="1" type="ORF">METZ01_LOCUS315086</name>
</gene>
<dbReference type="EMBL" id="UINC01101430">
    <property type="protein sequence ID" value="SVC62232.1"/>
    <property type="molecule type" value="Genomic_DNA"/>
</dbReference>
<accession>A0A382NR80</accession>
<reference evidence="1" key="1">
    <citation type="submission" date="2018-05" db="EMBL/GenBank/DDBJ databases">
        <authorList>
            <person name="Lanie J.A."/>
            <person name="Ng W.-L."/>
            <person name="Kazmierczak K.M."/>
            <person name="Andrzejewski T.M."/>
            <person name="Davidsen T.M."/>
            <person name="Wayne K.J."/>
            <person name="Tettelin H."/>
            <person name="Glass J.I."/>
            <person name="Rusch D."/>
            <person name="Podicherti R."/>
            <person name="Tsui H.-C.T."/>
            <person name="Winkler M.E."/>
        </authorList>
    </citation>
    <scope>NUCLEOTIDE SEQUENCE</scope>
</reference>
<evidence type="ECO:0000313" key="1">
    <source>
        <dbReference type="EMBL" id="SVC62232.1"/>
    </source>
</evidence>